<evidence type="ECO:0000256" key="7">
    <source>
        <dbReference type="ARBA" id="ARBA00023136"/>
    </source>
</evidence>
<dbReference type="PROSITE" id="PS50928">
    <property type="entry name" value="ABC_TM1"/>
    <property type="match status" value="1"/>
</dbReference>
<comment type="subcellular location">
    <subcellularLocation>
        <location evidence="1">Cell membrane</location>
        <topology evidence="1">Multi-pass membrane protein</topology>
    </subcellularLocation>
</comment>
<dbReference type="CDD" id="cd06261">
    <property type="entry name" value="TM_PBP2"/>
    <property type="match status" value="1"/>
</dbReference>
<evidence type="ECO:0000256" key="3">
    <source>
        <dbReference type="ARBA" id="ARBA00022475"/>
    </source>
</evidence>
<dbReference type="EMBL" id="CAFBMS010000009">
    <property type="protein sequence ID" value="CAB4911372.1"/>
    <property type="molecule type" value="Genomic_DNA"/>
</dbReference>
<keyword evidence="2" id="KW-0813">Transport</keyword>
<dbReference type="PANTHER" id="PTHR30614:SF0">
    <property type="entry name" value="L-CYSTINE TRANSPORT SYSTEM PERMEASE PROTEIN TCYL"/>
    <property type="match status" value="1"/>
</dbReference>
<keyword evidence="4 8" id="KW-0812">Transmembrane</keyword>
<dbReference type="Gene3D" id="1.10.3720.10">
    <property type="entry name" value="MetI-like"/>
    <property type="match status" value="1"/>
</dbReference>
<evidence type="ECO:0000256" key="1">
    <source>
        <dbReference type="ARBA" id="ARBA00004651"/>
    </source>
</evidence>
<proteinExistence type="predicted"/>
<dbReference type="SUPFAM" id="SSF161098">
    <property type="entry name" value="MetI-like"/>
    <property type="match status" value="1"/>
</dbReference>
<dbReference type="InterPro" id="IPR010065">
    <property type="entry name" value="AA_ABC_transptr_permease_3TM"/>
</dbReference>
<feature type="domain" description="ABC transmembrane type-1" evidence="9">
    <location>
        <begin position="77"/>
        <end position="284"/>
    </location>
</feature>
<dbReference type="Pfam" id="PF00528">
    <property type="entry name" value="BPD_transp_1"/>
    <property type="match status" value="1"/>
</dbReference>
<organism evidence="10">
    <name type="scientific">freshwater metagenome</name>
    <dbReference type="NCBI Taxonomy" id="449393"/>
    <lineage>
        <taxon>unclassified sequences</taxon>
        <taxon>metagenomes</taxon>
        <taxon>ecological metagenomes</taxon>
    </lineage>
</organism>
<dbReference type="AlphaFoldDB" id="A0A6J7GUJ5"/>
<feature type="transmembrane region" description="Helical" evidence="8">
    <location>
        <begin position="263"/>
        <end position="287"/>
    </location>
</feature>
<evidence type="ECO:0000256" key="5">
    <source>
        <dbReference type="ARBA" id="ARBA00022970"/>
    </source>
</evidence>
<dbReference type="NCBIfam" id="TIGR01726">
    <property type="entry name" value="HEQRo_perm_3TM"/>
    <property type="match status" value="1"/>
</dbReference>
<feature type="transmembrane region" description="Helical" evidence="8">
    <location>
        <begin position="36"/>
        <end position="56"/>
    </location>
</feature>
<evidence type="ECO:0000259" key="9">
    <source>
        <dbReference type="PROSITE" id="PS50928"/>
    </source>
</evidence>
<sequence>MTNKVNDQSGSNNSRSDRSFYDEPIKAVRLRHPWRIFSAALLVLWVIAFLTDAAGREAYDWNAYGEYVFDPRILKATIITLQLTAYSMLIAISLGVILAVLRQSPNPVFKAVSWVFIWVFRGTPVYVQLVFWGLLSTIYPTLFFGAPFGGPGFSIDISHSSSLFWIAVVGLGLNEAAYMAEIVRAGLLSVDEGQEEAAKALGMKWWATMRHIIIPQAMRIIIPPTGNEVISMLKTTSLVTAVPVSSDLYTRSRDISAETFNPIPMLLIASTWYLLITTILMVAQYFLEKRFARGHAQIAYGADPKIIGEGA</sequence>
<keyword evidence="3" id="KW-1003">Cell membrane</keyword>
<dbReference type="GO" id="GO:0006865">
    <property type="term" value="P:amino acid transport"/>
    <property type="evidence" value="ECO:0007669"/>
    <property type="project" value="UniProtKB-KW"/>
</dbReference>
<name>A0A6J7GUJ5_9ZZZZ</name>
<reference evidence="10" key="1">
    <citation type="submission" date="2020-05" db="EMBL/GenBank/DDBJ databases">
        <authorList>
            <person name="Chiriac C."/>
            <person name="Salcher M."/>
            <person name="Ghai R."/>
            <person name="Kavagutti S V."/>
        </authorList>
    </citation>
    <scope>NUCLEOTIDE SEQUENCE</scope>
</reference>
<keyword evidence="7 8" id="KW-0472">Membrane</keyword>
<evidence type="ECO:0000256" key="4">
    <source>
        <dbReference type="ARBA" id="ARBA00022692"/>
    </source>
</evidence>
<feature type="transmembrane region" description="Helical" evidence="8">
    <location>
        <begin position="76"/>
        <end position="101"/>
    </location>
</feature>
<dbReference type="InterPro" id="IPR035906">
    <property type="entry name" value="MetI-like_sf"/>
</dbReference>
<dbReference type="InterPro" id="IPR000515">
    <property type="entry name" value="MetI-like"/>
</dbReference>
<evidence type="ECO:0000256" key="8">
    <source>
        <dbReference type="SAM" id="Phobius"/>
    </source>
</evidence>
<keyword evidence="6 8" id="KW-1133">Transmembrane helix</keyword>
<dbReference type="FunFam" id="1.10.3720.10:FF:000006">
    <property type="entry name" value="Glutamate/aspartate ABC transporter, permease protein GltK"/>
    <property type="match status" value="1"/>
</dbReference>
<gene>
    <name evidence="10" type="ORF">UFOPK3614_00297</name>
</gene>
<dbReference type="InterPro" id="IPR043429">
    <property type="entry name" value="ArtM/GltK/GlnP/TcyL/YhdX-like"/>
</dbReference>
<dbReference type="PANTHER" id="PTHR30614">
    <property type="entry name" value="MEMBRANE COMPONENT OF AMINO ACID ABC TRANSPORTER"/>
    <property type="match status" value="1"/>
</dbReference>
<dbReference type="GO" id="GO:0043190">
    <property type="term" value="C:ATP-binding cassette (ABC) transporter complex"/>
    <property type="evidence" value="ECO:0007669"/>
    <property type="project" value="InterPro"/>
</dbReference>
<evidence type="ECO:0000256" key="6">
    <source>
        <dbReference type="ARBA" id="ARBA00022989"/>
    </source>
</evidence>
<evidence type="ECO:0000313" key="10">
    <source>
        <dbReference type="EMBL" id="CAB4911372.1"/>
    </source>
</evidence>
<keyword evidence="5" id="KW-0029">Amino-acid transport</keyword>
<protein>
    <submittedName>
        <fullName evidence="10">Unannotated protein</fullName>
    </submittedName>
</protein>
<evidence type="ECO:0000256" key="2">
    <source>
        <dbReference type="ARBA" id="ARBA00022448"/>
    </source>
</evidence>
<accession>A0A6J7GUJ5</accession>
<dbReference type="GO" id="GO:0022857">
    <property type="term" value="F:transmembrane transporter activity"/>
    <property type="evidence" value="ECO:0007669"/>
    <property type="project" value="InterPro"/>
</dbReference>